<dbReference type="AlphaFoldDB" id="K1X696"/>
<protein>
    <submittedName>
        <fullName evidence="4">Polyketide syntase 2</fullName>
    </submittedName>
</protein>
<accession>K1X696</accession>
<dbReference type="GO" id="GO:0006633">
    <property type="term" value="P:fatty acid biosynthetic process"/>
    <property type="evidence" value="ECO:0007669"/>
    <property type="project" value="TreeGrafter"/>
</dbReference>
<organism evidence="4 5">
    <name type="scientific">Marssonina brunnea f. sp. multigermtubi (strain MB_m1)</name>
    <name type="common">Marssonina leaf spot fungus</name>
    <dbReference type="NCBI Taxonomy" id="1072389"/>
    <lineage>
        <taxon>Eukaryota</taxon>
        <taxon>Fungi</taxon>
        <taxon>Dikarya</taxon>
        <taxon>Ascomycota</taxon>
        <taxon>Pezizomycotina</taxon>
        <taxon>Leotiomycetes</taxon>
        <taxon>Helotiales</taxon>
        <taxon>Drepanopezizaceae</taxon>
        <taxon>Drepanopeziza</taxon>
    </lineage>
</organism>
<keyword evidence="1" id="KW-0596">Phosphopantetheine</keyword>
<sequence length="130" mass="14356">MAARMGIVAPNGIAQKAVAKITWGGHIDPKSIQYFEDHATSTSIGDAVKFTAMSQIYGEGRPSNEPCYIRSVKPNFGNLQAGAGLGFIRTIIALRNRIILPQANFRFFNRKIDWANAGIKDGWMDGWIEK</sequence>
<dbReference type="InParanoid" id="K1X696"/>
<dbReference type="KEGG" id="mbe:MBM_05432"/>
<evidence type="ECO:0000313" key="4">
    <source>
        <dbReference type="EMBL" id="EKD16138.1"/>
    </source>
</evidence>
<reference evidence="4 5" key="1">
    <citation type="journal article" date="2012" name="BMC Genomics">
        <title>Sequencing the genome of Marssonina brunnea reveals fungus-poplar co-evolution.</title>
        <authorList>
            <person name="Zhu S."/>
            <person name="Cao Y.-Z."/>
            <person name="Jiang C."/>
            <person name="Tan B.-Y."/>
            <person name="Wang Z."/>
            <person name="Feng S."/>
            <person name="Zhang L."/>
            <person name="Su X.-H."/>
            <person name="Brejova B."/>
            <person name="Vinar T."/>
            <person name="Xu M."/>
            <person name="Wang M.-X."/>
            <person name="Zhang S.-G."/>
            <person name="Huang M.-R."/>
            <person name="Wu R."/>
            <person name="Zhou Y."/>
        </authorList>
    </citation>
    <scope>NUCLEOTIDE SEQUENCE [LARGE SCALE GENOMIC DNA]</scope>
    <source>
        <strain evidence="4 5">MB_m1</strain>
    </source>
</reference>
<dbReference type="Proteomes" id="UP000006753">
    <property type="component" value="Unassembled WGS sequence"/>
</dbReference>
<dbReference type="SUPFAM" id="SSF53901">
    <property type="entry name" value="Thiolase-like"/>
    <property type="match status" value="1"/>
</dbReference>
<dbReference type="eggNOG" id="KOG1202">
    <property type="taxonomic scope" value="Eukaryota"/>
</dbReference>
<feature type="domain" description="Beta-ketoacyl synthase C-terminal" evidence="3">
    <location>
        <begin position="3"/>
        <end position="105"/>
    </location>
</feature>
<dbReference type="InterPro" id="IPR050091">
    <property type="entry name" value="PKS_NRPS_Biosynth_Enz"/>
</dbReference>
<name>K1X696_MARBU</name>
<dbReference type="PANTHER" id="PTHR43775">
    <property type="entry name" value="FATTY ACID SYNTHASE"/>
    <property type="match status" value="1"/>
</dbReference>
<proteinExistence type="predicted"/>
<dbReference type="HOGENOM" id="CLU_1938608_0_0_1"/>
<keyword evidence="5" id="KW-1185">Reference proteome</keyword>
<evidence type="ECO:0000259" key="3">
    <source>
        <dbReference type="Pfam" id="PF02801"/>
    </source>
</evidence>
<dbReference type="GO" id="GO:0004312">
    <property type="term" value="F:fatty acid synthase activity"/>
    <property type="evidence" value="ECO:0007669"/>
    <property type="project" value="TreeGrafter"/>
</dbReference>
<gene>
    <name evidence="4" type="ORF">MBM_05432</name>
</gene>
<evidence type="ECO:0000256" key="2">
    <source>
        <dbReference type="ARBA" id="ARBA00022553"/>
    </source>
</evidence>
<keyword evidence="2" id="KW-0597">Phosphoprotein</keyword>
<dbReference type="InterPro" id="IPR014031">
    <property type="entry name" value="Ketoacyl_synth_C"/>
</dbReference>
<dbReference type="STRING" id="1072389.K1X696"/>
<dbReference type="InterPro" id="IPR016039">
    <property type="entry name" value="Thiolase-like"/>
</dbReference>
<evidence type="ECO:0000256" key="1">
    <source>
        <dbReference type="ARBA" id="ARBA00022450"/>
    </source>
</evidence>
<dbReference type="Pfam" id="PF02801">
    <property type="entry name" value="Ketoacyl-synt_C"/>
    <property type="match status" value="1"/>
</dbReference>
<dbReference type="EMBL" id="JH921439">
    <property type="protein sequence ID" value="EKD16138.1"/>
    <property type="molecule type" value="Genomic_DNA"/>
</dbReference>
<dbReference type="OrthoDB" id="329835at2759"/>
<dbReference type="Gene3D" id="3.40.47.10">
    <property type="match status" value="1"/>
</dbReference>
<dbReference type="PANTHER" id="PTHR43775:SF37">
    <property type="entry name" value="SI:DKEY-61P9.11"/>
    <property type="match status" value="1"/>
</dbReference>
<evidence type="ECO:0000313" key="5">
    <source>
        <dbReference type="Proteomes" id="UP000006753"/>
    </source>
</evidence>